<evidence type="ECO:0000256" key="4">
    <source>
        <dbReference type="ARBA" id="ARBA00022692"/>
    </source>
</evidence>
<dbReference type="PANTHER" id="PTHR11537:SF271">
    <property type="entry name" value="BTB DOMAIN-CONTAINING PROTEIN"/>
    <property type="match status" value="1"/>
</dbReference>
<dbReference type="WBParaSite" id="GPLIN_000070900">
    <property type="protein sequence ID" value="GPLIN_000070900"/>
    <property type="gene ID" value="GPLIN_000070900"/>
</dbReference>
<reference evidence="13" key="1">
    <citation type="submission" date="2013-12" db="EMBL/GenBank/DDBJ databases">
        <authorList>
            <person name="Aslett M."/>
        </authorList>
    </citation>
    <scope>NUCLEOTIDE SEQUENCE [LARGE SCALE GENOMIC DNA]</scope>
    <source>
        <strain evidence="13">Lindley</strain>
    </source>
</reference>
<dbReference type="Pfam" id="PF00520">
    <property type="entry name" value="Ion_trans"/>
    <property type="match status" value="1"/>
</dbReference>
<proteinExistence type="predicted"/>
<evidence type="ECO:0000313" key="14">
    <source>
        <dbReference type="WBParaSite" id="GPLIN_000070900"/>
    </source>
</evidence>
<dbReference type="GO" id="GO:0008076">
    <property type="term" value="C:voltage-gated potassium channel complex"/>
    <property type="evidence" value="ECO:0007669"/>
    <property type="project" value="InterPro"/>
</dbReference>
<dbReference type="InterPro" id="IPR027359">
    <property type="entry name" value="Volt_channel_dom_sf"/>
</dbReference>
<evidence type="ECO:0000256" key="7">
    <source>
        <dbReference type="ARBA" id="ARBA00022958"/>
    </source>
</evidence>
<keyword evidence="5" id="KW-0631">Potassium channel</keyword>
<keyword evidence="8" id="KW-1133">Transmembrane helix</keyword>
<evidence type="ECO:0000259" key="12">
    <source>
        <dbReference type="Pfam" id="PF00520"/>
    </source>
</evidence>
<evidence type="ECO:0000256" key="8">
    <source>
        <dbReference type="ARBA" id="ARBA00022989"/>
    </source>
</evidence>
<keyword evidence="3" id="KW-0633">Potassium transport</keyword>
<evidence type="ECO:0000256" key="1">
    <source>
        <dbReference type="ARBA" id="ARBA00004141"/>
    </source>
</evidence>
<evidence type="ECO:0000256" key="5">
    <source>
        <dbReference type="ARBA" id="ARBA00022826"/>
    </source>
</evidence>
<comment type="subcellular location">
    <subcellularLocation>
        <location evidence="1">Membrane</location>
        <topology evidence="1">Multi-pass membrane protein</topology>
    </subcellularLocation>
</comment>
<keyword evidence="7" id="KW-0630">Potassium</keyword>
<protein>
    <submittedName>
        <fullName evidence="14">Ion_trans domain-containing protein</fullName>
    </submittedName>
</protein>
<dbReference type="AlphaFoldDB" id="A0A183BJD0"/>
<dbReference type="GO" id="GO:0005251">
    <property type="term" value="F:delayed rectifier potassium channel activity"/>
    <property type="evidence" value="ECO:0007669"/>
    <property type="project" value="TreeGrafter"/>
</dbReference>
<dbReference type="Proteomes" id="UP000050741">
    <property type="component" value="Unassembled WGS sequence"/>
</dbReference>
<evidence type="ECO:0000256" key="2">
    <source>
        <dbReference type="ARBA" id="ARBA00022448"/>
    </source>
</evidence>
<reference evidence="13" key="2">
    <citation type="submission" date="2014-05" db="EMBL/GenBank/DDBJ databases">
        <title>The genome and life-stage specific transcriptomes of Globodera pallida elucidate key aspects of plant parasitism by a cyst nematode.</title>
        <authorList>
            <person name="Cotton J.A."/>
            <person name="Lilley C.J."/>
            <person name="Jones L.M."/>
            <person name="Kikuchi T."/>
            <person name="Reid A.J."/>
            <person name="Thorpe P."/>
            <person name="Tsai I.J."/>
            <person name="Beasley H."/>
            <person name="Blok V."/>
            <person name="Cock P.J.A."/>
            <person name="Van den Akker S.E."/>
            <person name="Holroyd N."/>
            <person name="Hunt M."/>
            <person name="Mantelin S."/>
            <person name="Naghra H."/>
            <person name="Pain A."/>
            <person name="Palomares-Rius J.E."/>
            <person name="Zarowiecki M."/>
            <person name="Berriman M."/>
            <person name="Jones J.T."/>
            <person name="Urwin P.E."/>
        </authorList>
    </citation>
    <scope>NUCLEOTIDE SEQUENCE [LARGE SCALE GENOMIC DNA]</scope>
    <source>
        <strain evidence="13">Lindley</strain>
    </source>
</reference>
<dbReference type="PANTHER" id="PTHR11537">
    <property type="entry name" value="VOLTAGE-GATED POTASSIUM CHANNEL"/>
    <property type="match status" value="1"/>
</dbReference>
<dbReference type="GO" id="GO:0001508">
    <property type="term" value="P:action potential"/>
    <property type="evidence" value="ECO:0007669"/>
    <property type="project" value="TreeGrafter"/>
</dbReference>
<dbReference type="InterPro" id="IPR028325">
    <property type="entry name" value="VG_K_chnl"/>
</dbReference>
<evidence type="ECO:0000256" key="3">
    <source>
        <dbReference type="ARBA" id="ARBA00022538"/>
    </source>
</evidence>
<keyword evidence="13" id="KW-1185">Reference proteome</keyword>
<name>A0A183BJD0_GLOPA</name>
<dbReference type="PRINTS" id="PR00169">
    <property type="entry name" value="KCHANNEL"/>
</dbReference>
<keyword evidence="11" id="KW-0407">Ion channel</keyword>
<evidence type="ECO:0000256" key="6">
    <source>
        <dbReference type="ARBA" id="ARBA00022882"/>
    </source>
</evidence>
<sequence>MKEFQVDDGLMTPIWPLQLSEICGMLFFSLEYIGRFAVIPHKWTFVKQPLNIIDLLTIVPFLLEICHPTIFV</sequence>
<organism evidence="13 14">
    <name type="scientific">Globodera pallida</name>
    <name type="common">Potato cyst nematode worm</name>
    <name type="synonym">Heterodera pallida</name>
    <dbReference type="NCBI Taxonomy" id="36090"/>
    <lineage>
        <taxon>Eukaryota</taxon>
        <taxon>Metazoa</taxon>
        <taxon>Ecdysozoa</taxon>
        <taxon>Nematoda</taxon>
        <taxon>Chromadorea</taxon>
        <taxon>Rhabditida</taxon>
        <taxon>Tylenchina</taxon>
        <taxon>Tylenchomorpha</taxon>
        <taxon>Tylenchoidea</taxon>
        <taxon>Heteroderidae</taxon>
        <taxon>Heteroderinae</taxon>
        <taxon>Globodera</taxon>
    </lineage>
</organism>
<keyword evidence="2" id="KW-0813">Transport</keyword>
<dbReference type="SUPFAM" id="SSF81324">
    <property type="entry name" value="Voltage-gated potassium channels"/>
    <property type="match status" value="1"/>
</dbReference>
<keyword evidence="9" id="KW-0406">Ion transport</keyword>
<keyword evidence="4" id="KW-0812">Transmembrane</keyword>
<dbReference type="InterPro" id="IPR005821">
    <property type="entry name" value="Ion_trans_dom"/>
</dbReference>
<keyword evidence="10" id="KW-0472">Membrane</keyword>
<dbReference type="Gene3D" id="1.20.120.350">
    <property type="entry name" value="Voltage-gated potassium channels. Chain C"/>
    <property type="match status" value="1"/>
</dbReference>
<keyword evidence="6" id="KW-0851">Voltage-gated channel</keyword>
<evidence type="ECO:0000256" key="11">
    <source>
        <dbReference type="ARBA" id="ARBA00023303"/>
    </source>
</evidence>
<accession>A0A183BJD0</accession>
<feature type="domain" description="Ion transport" evidence="12">
    <location>
        <begin position="15"/>
        <end position="66"/>
    </location>
</feature>
<evidence type="ECO:0000256" key="10">
    <source>
        <dbReference type="ARBA" id="ARBA00023136"/>
    </source>
</evidence>
<reference evidence="14" key="3">
    <citation type="submission" date="2016-06" db="UniProtKB">
        <authorList>
            <consortium name="WormBaseParasite"/>
        </authorList>
    </citation>
    <scope>IDENTIFICATION</scope>
</reference>
<evidence type="ECO:0000313" key="13">
    <source>
        <dbReference type="Proteomes" id="UP000050741"/>
    </source>
</evidence>
<evidence type="ECO:0000256" key="9">
    <source>
        <dbReference type="ARBA" id="ARBA00023065"/>
    </source>
</evidence>